<protein>
    <submittedName>
        <fullName evidence="1">Uncharacterized protein</fullName>
    </submittedName>
</protein>
<evidence type="ECO:0000313" key="2">
    <source>
        <dbReference type="Proteomes" id="UP001165960"/>
    </source>
</evidence>
<evidence type="ECO:0000313" key="1">
    <source>
        <dbReference type="EMBL" id="KAJ9067599.1"/>
    </source>
</evidence>
<keyword evidence="2" id="KW-1185">Reference proteome</keyword>
<proteinExistence type="predicted"/>
<dbReference type="EMBL" id="QTSX02003952">
    <property type="protein sequence ID" value="KAJ9067599.1"/>
    <property type="molecule type" value="Genomic_DNA"/>
</dbReference>
<organism evidence="1 2">
    <name type="scientific">Entomophthora muscae</name>
    <dbReference type="NCBI Taxonomy" id="34485"/>
    <lineage>
        <taxon>Eukaryota</taxon>
        <taxon>Fungi</taxon>
        <taxon>Fungi incertae sedis</taxon>
        <taxon>Zoopagomycota</taxon>
        <taxon>Entomophthoromycotina</taxon>
        <taxon>Entomophthoromycetes</taxon>
        <taxon>Entomophthorales</taxon>
        <taxon>Entomophthoraceae</taxon>
        <taxon>Entomophthora</taxon>
    </lineage>
</organism>
<dbReference type="Proteomes" id="UP001165960">
    <property type="component" value="Unassembled WGS sequence"/>
</dbReference>
<name>A0ACC2SYZ2_9FUNG</name>
<accession>A0ACC2SYZ2</accession>
<gene>
    <name evidence="1" type="ORF">DSO57_1037445</name>
</gene>
<reference evidence="1" key="1">
    <citation type="submission" date="2022-04" db="EMBL/GenBank/DDBJ databases">
        <title>Genome of the entomopathogenic fungus Entomophthora muscae.</title>
        <authorList>
            <person name="Elya C."/>
            <person name="Lovett B.R."/>
            <person name="Lee E."/>
            <person name="Macias A.M."/>
            <person name="Hajek A.E."/>
            <person name="De Bivort B.L."/>
            <person name="Kasson M.T."/>
            <person name="De Fine Licht H.H."/>
            <person name="Stajich J.E."/>
        </authorList>
    </citation>
    <scope>NUCLEOTIDE SEQUENCE</scope>
    <source>
        <strain evidence="1">Berkeley</strain>
    </source>
</reference>
<sequence length="55" mass="6101">MLLTSAIQTLMLHSRDPVRRSTKGMDPKENILKAYITFVLPSAALATIGVILYLK</sequence>
<comment type="caution">
    <text evidence="1">The sequence shown here is derived from an EMBL/GenBank/DDBJ whole genome shotgun (WGS) entry which is preliminary data.</text>
</comment>